<evidence type="ECO:0000313" key="9">
    <source>
        <dbReference type="EMBL" id="WIA21227.1"/>
    </source>
</evidence>
<dbReference type="InterPro" id="IPR011249">
    <property type="entry name" value="Metalloenz_LuxS/M16"/>
</dbReference>
<evidence type="ECO:0000313" key="10">
    <source>
        <dbReference type="Proteomes" id="UP001244341"/>
    </source>
</evidence>
<proteinExistence type="inferred from homology"/>
<evidence type="ECO:0008006" key="11">
    <source>
        <dbReference type="Google" id="ProtNLM"/>
    </source>
</evidence>
<keyword evidence="10" id="KW-1185">Reference proteome</keyword>
<dbReference type="Pfam" id="PF00675">
    <property type="entry name" value="Peptidase_M16"/>
    <property type="match status" value="1"/>
</dbReference>
<keyword evidence="5" id="KW-0482">Metalloprotease</keyword>
<dbReference type="SUPFAM" id="SSF63411">
    <property type="entry name" value="LuxS/MPP-like metallohydrolase"/>
    <property type="match status" value="3"/>
</dbReference>
<evidence type="ECO:0000256" key="2">
    <source>
        <dbReference type="ARBA" id="ARBA00022670"/>
    </source>
</evidence>
<reference evidence="9 10" key="1">
    <citation type="submission" date="2023-05" db="EMBL/GenBank/DDBJ databases">
        <title>A 100% complete, gapless, phased diploid assembly of the Scenedesmus obliquus UTEX 3031 genome.</title>
        <authorList>
            <person name="Biondi T.C."/>
            <person name="Hanschen E.R."/>
            <person name="Kwon T."/>
            <person name="Eng W."/>
            <person name="Kruse C.P.S."/>
            <person name="Koehler S.I."/>
            <person name="Kunde Y."/>
            <person name="Gleasner C.D."/>
            <person name="You Mak K.T."/>
            <person name="Polle J."/>
            <person name="Hovde B.T."/>
            <person name="Starkenburg S.R."/>
        </authorList>
    </citation>
    <scope>NUCLEOTIDE SEQUENCE [LARGE SCALE GENOMIC DNA]</scope>
    <source>
        <strain evidence="9 10">DOE0152z</strain>
    </source>
</reference>
<keyword evidence="2" id="KW-0645">Protease</keyword>
<dbReference type="PANTHER" id="PTHR43690:SF33">
    <property type="entry name" value="STROMAL PROCESSING PEPTIDASE, CHLOROPLASTIC"/>
    <property type="match status" value="1"/>
</dbReference>
<dbReference type="InterPro" id="IPR011765">
    <property type="entry name" value="Pept_M16_N"/>
</dbReference>
<evidence type="ECO:0000256" key="6">
    <source>
        <dbReference type="SAM" id="MobiDB-lite"/>
    </source>
</evidence>
<dbReference type="PANTHER" id="PTHR43690">
    <property type="entry name" value="NARDILYSIN"/>
    <property type="match status" value="1"/>
</dbReference>
<name>A0ABY8ULQ5_TETOB</name>
<accession>A0ABY8ULQ5</accession>
<dbReference type="Gene3D" id="3.30.830.10">
    <property type="entry name" value="Metalloenzyme, LuxS/M16 peptidase-like"/>
    <property type="match status" value="4"/>
</dbReference>
<evidence type="ECO:0000256" key="4">
    <source>
        <dbReference type="ARBA" id="ARBA00022833"/>
    </source>
</evidence>
<feature type="region of interest" description="Disordered" evidence="6">
    <location>
        <begin position="57"/>
        <end position="92"/>
    </location>
</feature>
<feature type="region of interest" description="Disordered" evidence="6">
    <location>
        <begin position="1400"/>
        <end position="1465"/>
    </location>
</feature>
<evidence type="ECO:0000256" key="3">
    <source>
        <dbReference type="ARBA" id="ARBA00022801"/>
    </source>
</evidence>
<feature type="domain" description="Peptidase M16 N-terminal" evidence="7">
    <location>
        <begin position="158"/>
        <end position="281"/>
    </location>
</feature>
<gene>
    <name evidence="9" type="ORF">OEZ85_000470</name>
</gene>
<dbReference type="InterPro" id="IPR050626">
    <property type="entry name" value="Peptidase_M16"/>
</dbReference>
<feature type="domain" description="Peptidase M16 C-terminal" evidence="8">
    <location>
        <begin position="1030"/>
        <end position="1253"/>
    </location>
</feature>
<evidence type="ECO:0000256" key="1">
    <source>
        <dbReference type="ARBA" id="ARBA00007261"/>
    </source>
</evidence>
<evidence type="ECO:0000259" key="7">
    <source>
        <dbReference type="Pfam" id="PF00675"/>
    </source>
</evidence>
<evidence type="ECO:0000256" key="5">
    <source>
        <dbReference type="ARBA" id="ARBA00023049"/>
    </source>
</evidence>
<feature type="region of interest" description="Disordered" evidence="6">
    <location>
        <begin position="115"/>
        <end position="140"/>
    </location>
</feature>
<organism evidence="9 10">
    <name type="scientific">Tetradesmus obliquus</name>
    <name type="common">Green alga</name>
    <name type="synonym">Acutodesmus obliquus</name>
    <dbReference type="NCBI Taxonomy" id="3088"/>
    <lineage>
        <taxon>Eukaryota</taxon>
        <taxon>Viridiplantae</taxon>
        <taxon>Chlorophyta</taxon>
        <taxon>core chlorophytes</taxon>
        <taxon>Chlorophyceae</taxon>
        <taxon>CS clade</taxon>
        <taxon>Sphaeropleales</taxon>
        <taxon>Scenedesmaceae</taxon>
        <taxon>Tetradesmus</taxon>
    </lineage>
</organism>
<dbReference type="InterPro" id="IPR007863">
    <property type="entry name" value="Peptidase_M16_C"/>
</dbReference>
<feature type="compositionally biased region" description="Low complexity" evidence="6">
    <location>
        <begin position="1437"/>
        <end position="1448"/>
    </location>
</feature>
<feature type="region of interest" description="Disordered" evidence="6">
    <location>
        <begin position="1345"/>
        <end position="1375"/>
    </location>
</feature>
<keyword evidence="4" id="KW-0862">Zinc</keyword>
<comment type="similarity">
    <text evidence="1">Belongs to the peptidase M16 family.</text>
</comment>
<dbReference type="EMBL" id="CP126220">
    <property type="protein sequence ID" value="WIA21227.1"/>
    <property type="molecule type" value="Genomic_DNA"/>
</dbReference>
<dbReference type="Proteomes" id="UP001244341">
    <property type="component" value="Chromosome 13b"/>
</dbReference>
<feature type="compositionally biased region" description="Low complexity" evidence="6">
    <location>
        <begin position="1400"/>
        <end position="1424"/>
    </location>
</feature>
<protein>
    <recommendedName>
        <fullName evidence="11">Peptidase M16 N-terminal domain-containing protein</fullName>
    </recommendedName>
</protein>
<dbReference type="Pfam" id="PF05193">
    <property type="entry name" value="Peptidase_M16_C"/>
    <property type="match status" value="1"/>
</dbReference>
<evidence type="ECO:0000259" key="8">
    <source>
        <dbReference type="Pfam" id="PF05193"/>
    </source>
</evidence>
<feature type="compositionally biased region" description="Low complexity" evidence="6">
    <location>
        <begin position="122"/>
        <end position="134"/>
    </location>
</feature>
<sequence length="1465" mass="156640">MYQLQRTPGAQLCNKKQSQCVHARVASAGPSRGLLGARRTCATVVNSAAGARLTFTSGAARPRVSSSSSSRSYAQQHAWSPYRQGPKPAGPHIAASVHVRGRRVIICASLAGVADSPTGTDSGSSSSSGSGSSSELLSQRVKGNQQLVTGQLSNGLRYVLLPNRTPPQRFEAHLEVHAGSVDEREHEQGVAHLVEHVTFLGSKRRESLLGTGARANAYTDFHHTVFHVHAPLTNCITGTPMLPQVLEALAEIAFVPQFLPMRLEKERKAVLAEAQMMNTIEYRIDCQLLTHLHAENNLGCRFPIGKTEQVKAWEHAIVQHFWAKWYFPGNVTLYIVGDLDRPNEEVIGLIEASFGRFPAGNLADHGADVATAVLERLTANGSSSSSNGAASNGSSSNGNGTAALAAAVDSLPAQLVPAAAAAAAAGAAEPGAYVASAAGSWARNIIINGDDATVLGPGVMAVTPDGRKLRHPVRPPVVHRHGCGPLMPSEPPAPPVSIFRHPLLQHFMLTLFCKLPVVTLSSMGDLKYSFMVRLLLSAFQFRINQRYVRADPPFIGIELDISDSGREGCSVSMLTITAQPVHWQETVQAAVEEMRRLQRFGLTPSELERYILAIMRDSAQLSEQANSIPSINSLDFVMESLALGHTVMSHGEAHEAMMAVAADIKLEEVNAVAASLLTFASDVGREADMLAEAAQPGQEGKWARPGPTRATSVVACIPAYVSAAGDVVSVGGGMGHGRGGMGASGHLDADAINLEELESQGRQLDALQDMEAPEGAYRFDLSPEQILSALASPDLVIEPAPDVELPQHLVDPQEIEATMQELQPRFIPLQGELEQLLATPPEALEPALCCPPTDEDTGITQRRLSNGIRINYRHTDNEPKAGLLRIVAAGGRASEPREPGPGGVGAVAVGTRTLSEGGAVGGWSREQVEAFCIANLIQSVMDSNDEFLVLDVHFAATNGGLACAFELLHQVLQCPRWEPAAFERSKLAFIATGQSVGKSLERASSSKIMEAMLGPDMRFRDPPPEMLEQLTLEGVRDVLAAQLHPSNLELNVAGDFEPEELEALVLRYLGTISSPLPPPSRASLMGPPISFQDPPLQQRAITWHLKDSDERAAAYIAGPAPCRWGPFGSRAPLGPLHKGISPPPPPATNPAAAAAATAARRAHPLYATVSLQLLAEVINSRLFTTVRDSLGLTYDVSFEVTTYDRLRTGWFSVLVTSYPDRIHEALAASLAVLRELALSPVTPRELMRAKRTLMTRHESELKDNNYWLGLLTHLQSPDVPYKRVECLRDLRCMYESATIDDLYDAYTRFDFSDEAVFTCVGTSGKAPPPPPDRARLDALVSQLDGSARGSSVQSAGWGNGASSSSSSSSSTGPNGAALPVDWAAAFSKAFGAAMQQQGGAAQAQVQQQQPQQPGQQQQDEQQQGKPDPMAMFTAMLAAAQGAKLAQALGKEKQQQEQQNGDGSSS</sequence>
<keyword evidence="3" id="KW-0378">Hydrolase</keyword>